<proteinExistence type="predicted"/>
<dbReference type="InterPro" id="IPR007780">
    <property type="entry name" value="NAD_Glu_DH_bac"/>
</dbReference>
<dbReference type="EMBL" id="JBANDX010000361">
    <property type="protein sequence ID" value="MEL0611472.1"/>
    <property type="molecule type" value="Genomic_DNA"/>
</dbReference>
<name>A0ABU9G3B6_9VIBR</name>
<feature type="non-terminal residue" evidence="2">
    <location>
        <position position="68"/>
    </location>
</feature>
<keyword evidence="3" id="KW-1185">Reference proteome</keyword>
<feature type="domain" description="NAD-glutamate dehydrogenase ACT2" evidence="1">
    <location>
        <begin position="28"/>
        <end position="67"/>
    </location>
</feature>
<reference evidence="2 3" key="1">
    <citation type="submission" date="2024-02" db="EMBL/GenBank/DDBJ databases">
        <title>Bacteria isolated from the canopy kelp, Nereocystis luetkeana.</title>
        <authorList>
            <person name="Pfister C.A."/>
            <person name="Younker I.T."/>
            <person name="Light S.H."/>
        </authorList>
    </citation>
    <scope>NUCLEOTIDE SEQUENCE [LARGE SCALE GENOMIC DNA]</scope>
    <source>
        <strain evidence="2 3">TI.1.15</strain>
    </source>
</reference>
<protein>
    <recommendedName>
        <fullName evidence="1">NAD-glutamate dehydrogenase ACT2 domain-containing protein</fullName>
    </recommendedName>
</protein>
<accession>A0ABU9G3B6</accession>
<dbReference type="InterPro" id="IPR049062">
    <property type="entry name" value="NAD_Glu_DH_ACT2"/>
</dbReference>
<dbReference type="RefSeq" id="WP_341636281.1">
    <property type="nucleotide sequence ID" value="NZ_JBANDX010000361.1"/>
</dbReference>
<dbReference type="PANTHER" id="PTHR43403:SF1">
    <property type="entry name" value="NAD-SPECIFIC GLUTAMATE DEHYDROGENASE"/>
    <property type="match status" value="1"/>
</dbReference>
<dbReference type="PANTHER" id="PTHR43403">
    <property type="entry name" value="NAD-SPECIFIC GLUTAMATE DEHYDROGENASE"/>
    <property type="match status" value="1"/>
</dbReference>
<comment type="caution">
    <text evidence="2">The sequence shown here is derived from an EMBL/GenBank/DDBJ whole genome shotgun (WGS) entry which is preliminary data.</text>
</comment>
<organism evidence="2 3">
    <name type="scientific">Vibrio echinoideorum</name>
    <dbReference type="NCBI Taxonomy" id="2100116"/>
    <lineage>
        <taxon>Bacteria</taxon>
        <taxon>Pseudomonadati</taxon>
        <taxon>Pseudomonadota</taxon>
        <taxon>Gammaproteobacteria</taxon>
        <taxon>Vibrionales</taxon>
        <taxon>Vibrionaceae</taxon>
        <taxon>Vibrio</taxon>
    </lineage>
</organism>
<feature type="non-terminal residue" evidence="2">
    <location>
        <position position="1"/>
    </location>
</feature>
<gene>
    <name evidence="2" type="ORF">V8Z71_24865</name>
</gene>
<evidence type="ECO:0000259" key="1">
    <source>
        <dbReference type="Pfam" id="PF21076"/>
    </source>
</evidence>
<dbReference type="Pfam" id="PF21076">
    <property type="entry name" value="GDH_ACT2"/>
    <property type="match status" value="1"/>
</dbReference>
<dbReference type="Proteomes" id="UP001377160">
    <property type="component" value="Unassembled WGS sequence"/>
</dbReference>
<evidence type="ECO:0000313" key="3">
    <source>
        <dbReference type="Proteomes" id="UP001377160"/>
    </source>
</evidence>
<sequence length="68" mass="8081">DELLQAREEELLEVGTGGVQMQDRDLLRLFVRKAPFGRFFSCMVYVTKARYNPELRRQPQRILTQYFG</sequence>
<evidence type="ECO:0000313" key="2">
    <source>
        <dbReference type="EMBL" id="MEL0611472.1"/>
    </source>
</evidence>